<gene>
    <name evidence="2" type="ORF">SE18_17285</name>
</gene>
<keyword evidence="1" id="KW-1133">Transmembrane helix</keyword>
<keyword evidence="1" id="KW-0472">Membrane</keyword>
<feature type="transmembrane region" description="Helical" evidence="1">
    <location>
        <begin position="37"/>
        <end position="56"/>
    </location>
</feature>
<accession>A0A0P6Y8N6</accession>
<feature type="transmembrane region" description="Helical" evidence="1">
    <location>
        <begin position="7"/>
        <end position="25"/>
    </location>
</feature>
<dbReference type="OrthoDB" id="163172at2"/>
<dbReference type="Pfam" id="PF04020">
    <property type="entry name" value="Phage_holin_4_2"/>
    <property type="match status" value="1"/>
</dbReference>
<dbReference type="EMBL" id="LGKP01000025">
    <property type="protein sequence ID" value="KPL85400.1"/>
    <property type="molecule type" value="Genomic_DNA"/>
</dbReference>
<name>A0A0P6Y8N6_9CHLR</name>
<comment type="caution">
    <text evidence="2">The sequence shown here is derived from an EMBL/GenBank/DDBJ whole genome shotgun (WGS) entry which is preliminary data.</text>
</comment>
<keyword evidence="3" id="KW-1185">Reference proteome</keyword>
<dbReference type="Proteomes" id="UP000050277">
    <property type="component" value="Unassembled WGS sequence"/>
</dbReference>
<keyword evidence="1" id="KW-0812">Transmembrane</keyword>
<dbReference type="RefSeq" id="WP_054535705.1">
    <property type="nucleotide sequence ID" value="NZ_LGKP01000025.1"/>
</dbReference>
<evidence type="ECO:0000256" key="1">
    <source>
        <dbReference type="SAM" id="Phobius"/>
    </source>
</evidence>
<reference evidence="2 3" key="1">
    <citation type="submission" date="2015-07" db="EMBL/GenBank/DDBJ databases">
        <title>Whole genome sequence of Herpetosiphon geysericola DSM 7119.</title>
        <authorList>
            <person name="Hemp J."/>
            <person name="Ward L.M."/>
            <person name="Pace L.A."/>
            <person name="Fischer W.W."/>
        </authorList>
    </citation>
    <scope>NUCLEOTIDE SEQUENCE [LARGE SCALE GENOMIC DNA]</scope>
    <source>
        <strain evidence="2 3">DSM 7119</strain>
    </source>
</reference>
<dbReference type="PANTHER" id="PTHR37309">
    <property type="entry name" value="SLR0284 PROTEIN"/>
    <property type="match status" value="1"/>
</dbReference>
<feature type="transmembrane region" description="Helical" evidence="1">
    <location>
        <begin position="68"/>
        <end position="91"/>
    </location>
</feature>
<evidence type="ECO:0008006" key="4">
    <source>
        <dbReference type="Google" id="ProtNLM"/>
    </source>
</evidence>
<evidence type="ECO:0000313" key="3">
    <source>
        <dbReference type="Proteomes" id="UP000050277"/>
    </source>
</evidence>
<dbReference type="PANTHER" id="PTHR37309:SF1">
    <property type="entry name" value="SLR0284 PROTEIN"/>
    <property type="match status" value="1"/>
</dbReference>
<dbReference type="InterPro" id="IPR007165">
    <property type="entry name" value="Phage_holin_4_2"/>
</dbReference>
<dbReference type="AlphaFoldDB" id="A0A0P6Y8N6"/>
<feature type="transmembrane region" description="Helical" evidence="1">
    <location>
        <begin position="103"/>
        <end position="125"/>
    </location>
</feature>
<protein>
    <recommendedName>
        <fullName evidence="4">Phage holin family protein</fullName>
    </recommendedName>
</protein>
<organism evidence="2 3">
    <name type="scientific">Herpetosiphon geysericola</name>
    <dbReference type="NCBI Taxonomy" id="70996"/>
    <lineage>
        <taxon>Bacteria</taxon>
        <taxon>Bacillati</taxon>
        <taxon>Chloroflexota</taxon>
        <taxon>Chloroflexia</taxon>
        <taxon>Herpetosiphonales</taxon>
        <taxon>Herpetosiphonaceae</taxon>
        <taxon>Herpetosiphon</taxon>
    </lineage>
</organism>
<sequence length="136" mass="14643">MSLIVRWLINAVAIGITVYVVPGISGGVSSINQPLSIDIKTLLAVSLIFGLINALVRPILKLLSCPLVLLTLGLFIFVINAGMLLLTSRIAQDLGLQFYVEDFATALIGSIVISLISIVLTAVVGDGDEKRERRRR</sequence>
<proteinExistence type="predicted"/>
<evidence type="ECO:0000313" key="2">
    <source>
        <dbReference type="EMBL" id="KPL85400.1"/>
    </source>
</evidence>